<feature type="chain" id="PRO_5046492381" description="Secreted protein" evidence="1">
    <location>
        <begin position="29"/>
        <end position="199"/>
    </location>
</feature>
<dbReference type="Proteomes" id="UP001499978">
    <property type="component" value="Unassembled WGS sequence"/>
</dbReference>
<evidence type="ECO:0000256" key="1">
    <source>
        <dbReference type="SAM" id="SignalP"/>
    </source>
</evidence>
<comment type="caution">
    <text evidence="2">The sequence shown here is derived from an EMBL/GenBank/DDBJ whole genome shotgun (WGS) entry which is preliminary data.</text>
</comment>
<protein>
    <recommendedName>
        <fullName evidence="4">Secreted protein</fullName>
    </recommendedName>
</protein>
<organism evidence="2 3">
    <name type="scientific">Pilimelia columellifera subsp. columellifera</name>
    <dbReference type="NCBI Taxonomy" id="706583"/>
    <lineage>
        <taxon>Bacteria</taxon>
        <taxon>Bacillati</taxon>
        <taxon>Actinomycetota</taxon>
        <taxon>Actinomycetes</taxon>
        <taxon>Micromonosporales</taxon>
        <taxon>Micromonosporaceae</taxon>
        <taxon>Pilimelia</taxon>
    </lineage>
</organism>
<feature type="signal peptide" evidence="1">
    <location>
        <begin position="1"/>
        <end position="28"/>
    </location>
</feature>
<proteinExistence type="predicted"/>
<evidence type="ECO:0000313" key="2">
    <source>
        <dbReference type="EMBL" id="GAA2525298.1"/>
    </source>
</evidence>
<evidence type="ECO:0008006" key="4">
    <source>
        <dbReference type="Google" id="ProtNLM"/>
    </source>
</evidence>
<gene>
    <name evidence="2" type="ORF">GCM10010201_24940</name>
</gene>
<name>A0ABP6AW09_9ACTN</name>
<dbReference type="EMBL" id="BAAARY010000011">
    <property type="protein sequence ID" value="GAA2525298.1"/>
    <property type="molecule type" value="Genomic_DNA"/>
</dbReference>
<evidence type="ECO:0000313" key="3">
    <source>
        <dbReference type="Proteomes" id="UP001499978"/>
    </source>
</evidence>
<sequence length="199" mass="20820">MKSSTGRYRILAVAILTLGVGVAAPANASPATKFVPAAITDPAGDVYDDDDEPTDAPYADIVSANGRSGAGNLVLTYKTAKALSPLDDPNWESDNTFTDFLLDTNADGDADFTVEYAVLDGEQYVDVYQVDDQDDPPALCSGVAAFTSGTHSATVPLSCLGNPSSLGYRVETVYDQDVDDDSSLAAYDVAPETGFAKVN</sequence>
<keyword evidence="3" id="KW-1185">Reference proteome</keyword>
<reference evidence="3" key="1">
    <citation type="journal article" date="2019" name="Int. J. Syst. Evol. Microbiol.">
        <title>The Global Catalogue of Microorganisms (GCM) 10K type strain sequencing project: providing services to taxonomists for standard genome sequencing and annotation.</title>
        <authorList>
            <consortium name="The Broad Institute Genomics Platform"/>
            <consortium name="The Broad Institute Genome Sequencing Center for Infectious Disease"/>
            <person name="Wu L."/>
            <person name="Ma J."/>
        </authorList>
    </citation>
    <scope>NUCLEOTIDE SEQUENCE [LARGE SCALE GENOMIC DNA]</scope>
    <source>
        <strain evidence="3">JCM 3367</strain>
    </source>
</reference>
<accession>A0ABP6AW09</accession>
<dbReference type="RefSeq" id="WP_344172498.1">
    <property type="nucleotide sequence ID" value="NZ_BAAARY010000011.1"/>
</dbReference>
<keyword evidence="1" id="KW-0732">Signal</keyword>